<feature type="transmembrane region" description="Helical" evidence="5">
    <location>
        <begin position="67"/>
        <end position="88"/>
    </location>
</feature>
<keyword evidence="4 5" id="KW-0472">Membrane</keyword>
<keyword evidence="7" id="KW-1185">Reference proteome</keyword>
<dbReference type="InterPro" id="IPR007269">
    <property type="entry name" value="ICMT_MeTrfase"/>
</dbReference>
<evidence type="ECO:0000256" key="3">
    <source>
        <dbReference type="ARBA" id="ARBA00022989"/>
    </source>
</evidence>
<keyword evidence="2 5" id="KW-0812">Transmembrane</keyword>
<evidence type="ECO:0000313" key="7">
    <source>
        <dbReference type="Proteomes" id="UP000030147"/>
    </source>
</evidence>
<accession>A0A0A2TAI8</accession>
<dbReference type="OrthoDB" id="7203053at2"/>
<protein>
    <recommendedName>
        <fullName evidence="8">Isoprenylcysteine carboxyl methyltransferase</fullName>
    </recommendedName>
</protein>
<reference evidence="6 7" key="1">
    <citation type="journal article" date="2015" name="Stand. Genomic Sci.">
        <title>High quality draft genome sequence of the moderately halophilic bacterium Pontibacillus yanchengensis Y32(T) and comparison among Pontibacillus genomes.</title>
        <authorList>
            <person name="Huang J."/>
            <person name="Qiao Z.X."/>
            <person name="Tang J.W."/>
            <person name="Wang G."/>
        </authorList>
    </citation>
    <scope>NUCLEOTIDE SEQUENCE [LARGE SCALE GENOMIC DNA]</scope>
    <source>
        <strain evidence="6 7">Y32</strain>
    </source>
</reference>
<dbReference type="PANTHER" id="PTHR43847:SF1">
    <property type="entry name" value="BLL3993 PROTEIN"/>
    <property type="match status" value="1"/>
</dbReference>
<feature type="transmembrane region" description="Helical" evidence="5">
    <location>
        <begin position="6"/>
        <end position="22"/>
    </location>
</feature>
<dbReference type="EMBL" id="AVBF01000083">
    <property type="protein sequence ID" value="KGP71106.1"/>
    <property type="molecule type" value="Genomic_DNA"/>
</dbReference>
<dbReference type="Pfam" id="PF04140">
    <property type="entry name" value="ICMT"/>
    <property type="match status" value="1"/>
</dbReference>
<dbReference type="RefSeq" id="WP_036823826.1">
    <property type="nucleotide sequence ID" value="NZ_AVBF01000083.1"/>
</dbReference>
<gene>
    <name evidence="6" type="ORF">N782_21790</name>
</gene>
<comment type="caution">
    <text evidence="6">The sequence shown here is derived from an EMBL/GenBank/DDBJ whole genome shotgun (WGS) entry which is preliminary data.</text>
</comment>
<evidence type="ECO:0000256" key="1">
    <source>
        <dbReference type="ARBA" id="ARBA00004141"/>
    </source>
</evidence>
<dbReference type="GO" id="GO:0016020">
    <property type="term" value="C:membrane"/>
    <property type="evidence" value="ECO:0007669"/>
    <property type="project" value="UniProtKB-SubCell"/>
</dbReference>
<dbReference type="Proteomes" id="UP000030147">
    <property type="component" value="Unassembled WGS sequence"/>
</dbReference>
<dbReference type="STRING" id="1385514.N782_21790"/>
<dbReference type="eggNOG" id="COG1755">
    <property type="taxonomic scope" value="Bacteria"/>
</dbReference>
<feature type="transmembrane region" description="Helical" evidence="5">
    <location>
        <begin position="129"/>
        <end position="152"/>
    </location>
</feature>
<evidence type="ECO:0000256" key="5">
    <source>
        <dbReference type="SAM" id="Phobius"/>
    </source>
</evidence>
<dbReference type="Gene3D" id="1.20.120.1630">
    <property type="match status" value="1"/>
</dbReference>
<proteinExistence type="predicted"/>
<dbReference type="AlphaFoldDB" id="A0A0A2TAI8"/>
<organism evidence="6 7">
    <name type="scientific">Pontibacillus yanchengensis Y32</name>
    <dbReference type="NCBI Taxonomy" id="1385514"/>
    <lineage>
        <taxon>Bacteria</taxon>
        <taxon>Bacillati</taxon>
        <taxon>Bacillota</taxon>
        <taxon>Bacilli</taxon>
        <taxon>Bacillales</taxon>
        <taxon>Bacillaceae</taxon>
        <taxon>Pontibacillus</taxon>
    </lineage>
</organism>
<name>A0A0A2TAI8_9BACI</name>
<evidence type="ECO:0000256" key="4">
    <source>
        <dbReference type="ARBA" id="ARBA00023136"/>
    </source>
</evidence>
<sequence>MNLFYILFFFIIIQRVIEVMIAKRNERWMKQQGAIEVGEDHYKWIVLVHVLFFLSIALEAYNETLELTMWHGFLFGIFLVTQGFRIWCLTSLGRYWNTKIIVLPGANLIAKGPYRFFKHPNYLVVGVEFIVIPLLYNAYFTAVLFPIFHLLLMKIRIPHEEKALMEAYKS</sequence>
<keyword evidence="3 5" id="KW-1133">Transmembrane helix</keyword>
<feature type="transmembrane region" description="Helical" evidence="5">
    <location>
        <begin position="42"/>
        <end position="61"/>
    </location>
</feature>
<dbReference type="PANTHER" id="PTHR43847">
    <property type="entry name" value="BLL3993 PROTEIN"/>
    <property type="match status" value="1"/>
</dbReference>
<evidence type="ECO:0000313" key="6">
    <source>
        <dbReference type="EMBL" id="KGP71106.1"/>
    </source>
</evidence>
<dbReference type="InterPro" id="IPR052527">
    <property type="entry name" value="Metal_cation-efflux_comp"/>
</dbReference>
<evidence type="ECO:0008006" key="8">
    <source>
        <dbReference type="Google" id="ProtNLM"/>
    </source>
</evidence>
<comment type="subcellular location">
    <subcellularLocation>
        <location evidence="1">Membrane</location>
        <topology evidence="1">Multi-pass membrane protein</topology>
    </subcellularLocation>
</comment>
<dbReference type="GO" id="GO:0004671">
    <property type="term" value="F:protein C-terminal S-isoprenylcysteine carboxyl O-methyltransferase activity"/>
    <property type="evidence" value="ECO:0007669"/>
    <property type="project" value="InterPro"/>
</dbReference>
<evidence type="ECO:0000256" key="2">
    <source>
        <dbReference type="ARBA" id="ARBA00022692"/>
    </source>
</evidence>